<dbReference type="InterPro" id="IPR050300">
    <property type="entry name" value="GDXG_lipolytic_enzyme"/>
</dbReference>
<dbReference type="Gene3D" id="3.40.50.1820">
    <property type="entry name" value="alpha/beta hydrolase"/>
    <property type="match status" value="1"/>
</dbReference>
<dbReference type="PANTHER" id="PTHR48081:SF6">
    <property type="entry name" value="PEPTIDASE S9 PROLYL OLIGOPEPTIDASE CATALYTIC DOMAIN-CONTAINING PROTEIN"/>
    <property type="match status" value="1"/>
</dbReference>
<evidence type="ECO:0000256" key="1">
    <source>
        <dbReference type="ARBA" id="ARBA00022801"/>
    </source>
</evidence>
<keyword evidence="2" id="KW-0732">Signal</keyword>
<feature type="chain" id="PRO_5043767640" evidence="2">
    <location>
        <begin position="28"/>
        <end position="302"/>
    </location>
</feature>
<reference evidence="4" key="1">
    <citation type="submission" date="2023-05" db="EMBL/GenBank/DDBJ databases">
        <title>Anaerotaeda fermentans gen. nov., sp. nov., a novel anaerobic planctomycete of the new family within the order Sedimentisphaerales isolated from Taman Peninsula, Russia.</title>
        <authorList>
            <person name="Khomyakova M.A."/>
            <person name="Merkel A.Y."/>
            <person name="Slobodkin A.I."/>
        </authorList>
    </citation>
    <scope>NUCLEOTIDE SEQUENCE</scope>
    <source>
        <strain evidence="4">M17dextr</strain>
    </source>
</reference>
<evidence type="ECO:0000256" key="2">
    <source>
        <dbReference type="SAM" id="SignalP"/>
    </source>
</evidence>
<dbReference type="Proteomes" id="UP001431776">
    <property type="component" value="Unassembled WGS sequence"/>
</dbReference>
<dbReference type="InterPro" id="IPR049492">
    <property type="entry name" value="BD-FAE-like_dom"/>
</dbReference>
<dbReference type="AlphaFoldDB" id="A0AAW6TWT3"/>
<organism evidence="4 5">
    <name type="scientific">Anaerobaca lacustris</name>
    <dbReference type="NCBI Taxonomy" id="3044600"/>
    <lineage>
        <taxon>Bacteria</taxon>
        <taxon>Pseudomonadati</taxon>
        <taxon>Planctomycetota</taxon>
        <taxon>Phycisphaerae</taxon>
        <taxon>Sedimentisphaerales</taxon>
        <taxon>Anaerobacaceae</taxon>
        <taxon>Anaerobaca</taxon>
    </lineage>
</organism>
<proteinExistence type="predicted"/>
<evidence type="ECO:0000313" key="5">
    <source>
        <dbReference type="Proteomes" id="UP001431776"/>
    </source>
</evidence>
<name>A0AAW6TWT3_9BACT</name>
<evidence type="ECO:0000313" key="4">
    <source>
        <dbReference type="EMBL" id="MDI6450075.1"/>
    </source>
</evidence>
<keyword evidence="5" id="KW-1185">Reference proteome</keyword>
<dbReference type="GO" id="GO:0016787">
    <property type="term" value="F:hydrolase activity"/>
    <property type="evidence" value="ECO:0007669"/>
    <property type="project" value="UniProtKB-KW"/>
</dbReference>
<gene>
    <name evidence="4" type="ORF">QJ522_13535</name>
</gene>
<protein>
    <submittedName>
        <fullName evidence="4">Alpha/beta hydrolase</fullName>
    </submittedName>
</protein>
<dbReference type="RefSeq" id="WP_349245484.1">
    <property type="nucleotide sequence ID" value="NZ_JASCXX010000016.1"/>
</dbReference>
<feature type="domain" description="BD-FAE-like" evidence="3">
    <location>
        <begin position="54"/>
        <end position="252"/>
    </location>
</feature>
<dbReference type="PANTHER" id="PTHR48081">
    <property type="entry name" value="AB HYDROLASE SUPERFAMILY PROTEIN C4A8.06C"/>
    <property type="match status" value="1"/>
</dbReference>
<dbReference type="SUPFAM" id="SSF53474">
    <property type="entry name" value="alpha/beta-Hydrolases"/>
    <property type="match status" value="1"/>
</dbReference>
<feature type="signal peptide" evidence="2">
    <location>
        <begin position="1"/>
        <end position="27"/>
    </location>
</feature>
<comment type="caution">
    <text evidence="4">The sequence shown here is derived from an EMBL/GenBank/DDBJ whole genome shotgun (WGS) entry which is preliminary data.</text>
</comment>
<sequence>MNRHHRTIVGCCLVAALLAMSPAPCIATEPSVEVLWPAGAPGAKGNADGDVPKLTIYLPDKDKATGAAIVICPGGGYGHLAMDHEGHQIAQWLNSFGVAGFILQYRHRNSGAGYGHPAPLQDVQRAVRSVRSGAAGWGVKPDRIGVLGFSAGGHLASTAVTHFDDKVYDGRDEIDQASARPDFGVLIYPVISFVEPFTHVGSRQNLLGANASREMMEKFSNEKQVTAQTPPCFLIHTWEDTGVPAENSIYFYLAMRKAKAPAELHLFAKGPHGFGLGQKIEGTSAWPMLCQNWMKVSGFLGQ</sequence>
<dbReference type="EMBL" id="JASCXX010000016">
    <property type="protein sequence ID" value="MDI6450075.1"/>
    <property type="molecule type" value="Genomic_DNA"/>
</dbReference>
<accession>A0AAW6TWT3</accession>
<evidence type="ECO:0000259" key="3">
    <source>
        <dbReference type="Pfam" id="PF20434"/>
    </source>
</evidence>
<keyword evidence="1 4" id="KW-0378">Hydrolase</keyword>
<dbReference type="Pfam" id="PF20434">
    <property type="entry name" value="BD-FAE"/>
    <property type="match status" value="1"/>
</dbReference>
<dbReference type="InterPro" id="IPR029058">
    <property type="entry name" value="AB_hydrolase_fold"/>
</dbReference>